<feature type="compositionally biased region" description="Polar residues" evidence="1">
    <location>
        <begin position="558"/>
        <end position="569"/>
    </location>
</feature>
<dbReference type="EMBL" id="CAJOAY010000031">
    <property type="protein sequence ID" value="CAF3497767.1"/>
    <property type="molecule type" value="Genomic_DNA"/>
</dbReference>
<feature type="compositionally biased region" description="Polar residues" evidence="1">
    <location>
        <begin position="712"/>
        <end position="723"/>
    </location>
</feature>
<keyword evidence="2" id="KW-0812">Transmembrane</keyword>
<reference evidence="5" key="1">
    <citation type="submission" date="2021-02" db="EMBL/GenBank/DDBJ databases">
        <authorList>
            <person name="Nowell W R."/>
        </authorList>
    </citation>
    <scope>NUCLEOTIDE SEQUENCE</scope>
</reference>
<feature type="region of interest" description="Disordered" evidence="1">
    <location>
        <begin position="35"/>
        <end position="58"/>
    </location>
</feature>
<feature type="region of interest" description="Disordered" evidence="1">
    <location>
        <begin position="528"/>
        <end position="547"/>
    </location>
</feature>
<dbReference type="OrthoDB" id="10039395at2759"/>
<feature type="transmembrane region" description="Helical" evidence="2">
    <location>
        <begin position="402"/>
        <end position="427"/>
    </location>
</feature>
<keyword evidence="2" id="KW-1133">Transmembrane helix</keyword>
<feature type="region of interest" description="Disordered" evidence="1">
    <location>
        <begin position="473"/>
        <end position="516"/>
    </location>
</feature>
<feature type="region of interest" description="Disordered" evidence="1">
    <location>
        <begin position="558"/>
        <end position="734"/>
    </location>
</feature>
<gene>
    <name evidence="5" type="ORF">OKA104_LOCUS1317</name>
    <name evidence="4" type="ORF">VCS650_LOCUS13364</name>
</gene>
<evidence type="ECO:0008006" key="7">
    <source>
        <dbReference type="Google" id="ProtNLM"/>
    </source>
</evidence>
<evidence type="ECO:0000256" key="1">
    <source>
        <dbReference type="SAM" id="MobiDB-lite"/>
    </source>
</evidence>
<comment type="caution">
    <text evidence="5">The sequence shown here is derived from an EMBL/GenBank/DDBJ whole genome shotgun (WGS) entry which is preliminary data.</text>
</comment>
<evidence type="ECO:0000256" key="3">
    <source>
        <dbReference type="SAM" id="SignalP"/>
    </source>
</evidence>
<proteinExistence type="predicted"/>
<name>A0A818GUA8_9BILA</name>
<evidence type="ECO:0000256" key="2">
    <source>
        <dbReference type="SAM" id="Phobius"/>
    </source>
</evidence>
<dbReference type="EMBL" id="CAJNON010000107">
    <property type="protein sequence ID" value="CAF0975305.1"/>
    <property type="molecule type" value="Genomic_DNA"/>
</dbReference>
<evidence type="ECO:0000313" key="5">
    <source>
        <dbReference type="EMBL" id="CAF3497767.1"/>
    </source>
</evidence>
<feature type="signal peptide" evidence="3">
    <location>
        <begin position="1"/>
        <end position="19"/>
    </location>
</feature>
<dbReference type="AlphaFoldDB" id="A0A818GUA8"/>
<keyword evidence="2" id="KW-0472">Membrane</keyword>
<feature type="compositionally biased region" description="Polar residues" evidence="1">
    <location>
        <begin position="662"/>
        <end position="674"/>
    </location>
</feature>
<dbReference type="Proteomes" id="UP000663891">
    <property type="component" value="Unassembled WGS sequence"/>
</dbReference>
<feature type="chain" id="PRO_5036233194" description="Ig-like domain-containing protein" evidence="3">
    <location>
        <begin position="20"/>
        <end position="734"/>
    </location>
</feature>
<feature type="compositionally biased region" description="Basic and acidic residues" evidence="1">
    <location>
        <begin position="597"/>
        <end position="623"/>
    </location>
</feature>
<feature type="compositionally biased region" description="Polar residues" evidence="1">
    <location>
        <begin position="633"/>
        <end position="642"/>
    </location>
</feature>
<dbReference type="Proteomes" id="UP000663881">
    <property type="component" value="Unassembled WGS sequence"/>
</dbReference>
<feature type="compositionally biased region" description="Low complexity" evidence="1">
    <location>
        <begin position="37"/>
        <end position="51"/>
    </location>
</feature>
<accession>A0A818GUA8</accession>
<evidence type="ECO:0000313" key="4">
    <source>
        <dbReference type="EMBL" id="CAF0975305.1"/>
    </source>
</evidence>
<protein>
    <recommendedName>
        <fullName evidence="7">Ig-like domain-containing protein</fullName>
    </recommendedName>
</protein>
<feature type="compositionally biased region" description="Polar residues" evidence="1">
    <location>
        <begin position="576"/>
        <end position="589"/>
    </location>
</feature>
<evidence type="ECO:0000313" key="6">
    <source>
        <dbReference type="Proteomes" id="UP000663881"/>
    </source>
</evidence>
<sequence>MQFNIIIVHLVVLPWFVMCQIPLSNLGQYGSPIVGDVPQQQQQQNPSSNVQIPSPASSSNDNYLVGNLSESFTFQVAPPSIKVTYLGLNGFSLYIMGVGFSNKSKFNYDEQNNRLTILSLDSTTVGYYSAVDAHWKTFNNILSAINVSSLQIHNSHVSEDNNGSSLVSCSVSIIRSTFKLSESSSKSQGTENLPRLDLFLSTRQSSSSPLLSNNKIYNDTLYEQNFTRTITLQRPLTRADHNGTIQCQVESNNNIDVYLIKSVPIDIEYGPNLETGALPTVTLESEALKMIAMDCQIEANPTPSYVWYETLNNVSTGIIMSDYGQQNSYQQLPSIGQNVFGTTRQIQRIYQYPGQYGMQCQAQSRGKTVKQDFTISVHSQSNAIKTNSDIGGSREKSYKVPMIIGISIGSILILLITAIVIAAIIYLKRQKSDPDKKQSISAEKLSNDKQGKSRWGGLPIDYSKYKHESLKADSSSTSHLVESAETNSIQVPPPIPARPSPMTSTHSSYRQAPSTSVSFSYRQASALPGFRPSMPTRPYSPEEEDADEVSTSINAIPLTTNRSRTNTPFGSHKSLSESIQSLRSNQQPALSLPVKKRVPEQPEILPKREQKPISNESKSDYQHHHYHNPAQLRAQQQTKLADNTSSEEEELETQQTNQTSEGSAITGSTTSGYNQVDFHQPNERRKIPPPSPLQKNVVHQPTGIVHDEVPPSYNQISTKTSPSHAYIYQEPTEV</sequence>
<feature type="compositionally biased region" description="Polar residues" evidence="1">
    <location>
        <begin position="473"/>
        <end position="490"/>
    </location>
</feature>
<feature type="compositionally biased region" description="Polar residues" evidence="1">
    <location>
        <begin position="501"/>
        <end position="516"/>
    </location>
</feature>
<keyword evidence="3" id="KW-0732">Signal</keyword>
<organism evidence="5 6">
    <name type="scientific">Adineta steineri</name>
    <dbReference type="NCBI Taxonomy" id="433720"/>
    <lineage>
        <taxon>Eukaryota</taxon>
        <taxon>Metazoa</taxon>
        <taxon>Spiralia</taxon>
        <taxon>Gnathifera</taxon>
        <taxon>Rotifera</taxon>
        <taxon>Eurotatoria</taxon>
        <taxon>Bdelloidea</taxon>
        <taxon>Adinetida</taxon>
        <taxon>Adinetidae</taxon>
        <taxon>Adineta</taxon>
    </lineage>
</organism>